<keyword evidence="7" id="KW-1185">Reference proteome</keyword>
<keyword evidence="4" id="KW-0511">Multifunctional enzyme</keyword>
<dbReference type="PROSITE" id="PS00012">
    <property type="entry name" value="PHOSPHOPANTETHEINE"/>
    <property type="match status" value="1"/>
</dbReference>
<dbReference type="Gene3D" id="1.10.1200.10">
    <property type="entry name" value="ACP-like"/>
    <property type="match status" value="1"/>
</dbReference>
<dbReference type="SMART" id="SM00823">
    <property type="entry name" value="PKS_PP"/>
    <property type="match status" value="1"/>
</dbReference>
<dbReference type="InterPro" id="IPR009081">
    <property type="entry name" value="PP-bd_ACP"/>
</dbReference>
<protein>
    <recommendedName>
        <fullName evidence="5">Carrier domain-containing protein</fullName>
    </recommendedName>
</protein>
<keyword evidence="3" id="KW-0808">Transferase</keyword>
<reference evidence="6 7" key="1">
    <citation type="submission" date="2019-07" db="EMBL/GenBank/DDBJ databases">
        <authorList>
            <person name="Zhu P."/>
        </authorList>
    </citation>
    <scope>NUCLEOTIDE SEQUENCE [LARGE SCALE GENOMIC DNA]</scope>
    <source>
        <strain evidence="6 7">SSL-25</strain>
    </source>
</reference>
<dbReference type="GO" id="GO:0017000">
    <property type="term" value="P:antibiotic biosynthetic process"/>
    <property type="evidence" value="ECO:0007669"/>
    <property type="project" value="UniProtKB-ARBA"/>
</dbReference>
<dbReference type="FunFam" id="1.10.1200.10:FF:000007">
    <property type="entry name" value="Probable polyketide synthase pks17"/>
    <property type="match status" value="1"/>
</dbReference>
<organism evidence="6 7">
    <name type="scientific">Streptomyces qinzhouensis</name>
    <dbReference type="NCBI Taxonomy" id="2599401"/>
    <lineage>
        <taxon>Bacteria</taxon>
        <taxon>Bacillati</taxon>
        <taxon>Actinomycetota</taxon>
        <taxon>Actinomycetes</taxon>
        <taxon>Kitasatosporales</taxon>
        <taxon>Streptomycetaceae</taxon>
        <taxon>Streptomyces</taxon>
    </lineage>
</organism>
<dbReference type="KEGG" id="sqz:FQU76_30145"/>
<dbReference type="Gene3D" id="3.40.50.720">
    <property type="entry name" value="NAD(P)-binding Rossmann-like Domain"/>
    <property type="match status" value="1"/>
</dbReference>
<dbReference type="PROSITE" id="PS50075">
    <property type="entry name" value="CARRIER"/>
    <property type="match status" value="1"/>
</dbReference>
<dbReference type="PANTHER" id="PTHR43775:SF51">
    <property type="entry name" value="INACTIVE PHENOLPHTHIOCEROL SYNTHESIS POLYKETIDE SYNTHASE TYPE I PKS1-RELATED"/>
    <property type="match status" value="1"/>
</dbReference>
<evidence type="ECO:0000259" key="5">
    <source>
        <dbReference type="PROSITE" id="PS50075"/>
    </source>
</evidence>
<dbReference type="InterPro" id="IPR006162">
    <property type="entry name" value="Ppantetheine_attach_site"/>
</dbReference>
<dbReference type="InterPro" id="IPR050091">
    <property type="entry name" value="PKS_NRPS_Biosynth_Enz"/>
</dbReference>
<dbReference type="InterPro" id="IPR020806">
    <property type="entry name" value="PKS_PP-bd"/>
</dbReference>
<sequence length="268" mass="29093">MAHGPEGSQDQLVSRGFVPLDPDIAISAMEEAIRNDETTVTVADIDWAKFYPAFALARPRPLLHEIPEVAALLAENEADLPEKGTVSALAERLDGLTDGEQRQAVLDMIRTEVAAVLNHANAENIVETRSFRELGFDSLTAVELRNRLNSATGLRLPATLIFDYPTCAAISDHLCKELLGSFPGAMTSSAALNEFWAALQQVDYQKLQDAGVVATVMGLLEGEPAKETKEEPEPRPEIDEMDAVELLNLALRNKMARNSAADVQGDEG</sequence>
<evidence type="ECO:0000256" key="2">
    <source>
        <dbReference type="ARBA" id="ARBA00022553"/>
    </source>
</evidence>
<evidence type="ECO:0000313" key="7">
    <source>
        <dbReference type="Proteomes" id="UP000320580"/>
    </source>
</evidence>
<evidence type="ECO:0000256" key="3">
    <source>
        <dbReference type="ARBA" id="ARBA00022679"/>
    </source>
</evidence>
<name>A0A5B8IS38_9ACTN</name>
<dbReference type="EMBL" id="CP042266">
    <property type="protein sequence ID" value="QDY81402.1"/>
    <property type="molecule type" value="Genomic_DNA"/>
</dbReference>
<keyword evidence="2" id="KW-0597">Phosphoprotein</keyword>
<dbReference type="AlphaFoldDB" id="A0A5B8IS38"/>
<dbReference type="SUPFAM" id="SSF47336">
    <property type="entry name" value="ACP-like"/>
    <property type="match status" value="1"/>
</dbReference>
<keyword evidence="1" id="KW-0596">Phosphopantetheine</keyword>
<proteinExistence type="predicted"/>
<feature type="domain" description="Carrier" evidence="5">
    <location>
        <begin position="103"/>
        <end position="178"/>
    </location>
</feature>
<gene>
    <name evidence="6" type="ORF">FQU76_30145</name>
</gene>
<accession>A0A5B8IS38</accession>
<dbReference type="SMART" id="SM01294">
    <property type="entry name" value="PKS_PP_betabranch"/>
    <property type="match status" value="1"/>
</dbReference>
<dbReference type="Pfam" id="PF00550">
    <property type="entry name" value="PP-binding"/>
    <property type="match status" value="1"/>
</dbReference>
<dbReference type="GO" id="GO:0031177">
    <property type="term" value="F:phosphopantetheine binding"/>
    <property type="evidence" value="ECO:0007669"/>
    <property type="project" value="InterPro"/>
</dbReference>
<evidence type="ECO:0000313" key="6">
    <source>
        <dbReference type="EMBL" id="QDY81402.1"/>
    </source>
</evidence>
<dbReference type="OrthoDB" id="9778690at2"/>
<dbReference type="InterPro" id="IPR036736">
    <property type="entry name" value="ACP-like_sf"/>
</dbReference>
<dbReference type="GO" id="GO:0006633">
    <property type="term" value="P:fatty acid biosynthetic process"/>
    <property type="evidence" value="ECO:0007669"/>
    <property type="project" value="TreeGrafter"/>
</dbReference>
<dbReference type="GO" id="GO:0004312">
    <property type="term" value="F:fatty acid synthase activity"/>
    <property type="evidence" value="ECO:0007669"/>
    <property type="project" value="TreeGrafter"/>
</dbReference>
<evidence type="ECO:0000256" key="4">
    <source>
        <dbReference type="ARBA" id="ARBA00023268"/>
    </source>
</evidence>
<evidence type="ECO:0000256" key="1">
    <source>
        <dbReference type="ARBA" id="ARBA00022450"/>
    </source>
</evidence>
<dbReference type="PANTHER" id="PTHR43775">
    <property type="entry name" value="FATTY ACID SYNTHASE"/>
    <property type="match status" value="1"/>
</dbReference>
<dbReference type="Proteomes" id="UP000320580">
    <property type="component" value="Chromosome"/>
</dbReference>